<dbReference type="PANTHER" id="PTHR33516">
    <property type="entry name" value="LEXA REPRESSOR"/>
    <property type="match status" value="1"/>
</dbReference>
<evidence type="ECO:0000256" key="7">
    <source>
        <dbReference type="ARBA" id="ARBA00023015"/>
    </source>
</evidence>
<dbReference type="EMBL" id="CAQJ01000019">
    <property type="protein sequence ID" value="CCQ89817.1"/>
    <property type="molecule type" value="Genomic_DNA"/>
</dbReference>
<evidence type="ECO:0000256" key="2">
    <source>
        <dbReference type="ARBA" id="ARBA00022491"/>
    </source>
</evidence>
<evidence type="ECO:0000313" key="17">
    <source>
        <dbReference type="Proteomes" id="UP000011704"/>
    </source>
</evidence>
<dbReference type="EC" id="3.4.21.88" evidence="12"/>
<dbReference type="GO" id="GO:0006281">
    <property type="term" value="P:DNA repair"/>
    <property type="evidence" value="ECO:0007669"/>
    <property type="project" value="UniProtKB-UniRule"/>
</dbReference>
<dbReference type="GO" id="GO:0006508">
    <property type="term" value="P:proteolysis"/>
    <property type="evidence" value="ECO:0007669"/>
    <property type="project" value="InterPro"/>
</dbReference>
<evidence type="ECO:0000259" key="15">
    <source>
        <dbReference type="Pfam" id="PF01726"/>
    </source>
</evidence>
<dbReference type="InterPro" id="IPR006199">
    <property type="entry name" value="LexA_DNA-bd_dom"/>
</dbReference>
<dbReference type="InterPro" id="IPR015927">
    <property type="entry name" value="Peptidase_S24_S26A/B/C"/>
</dbReference>
<dbReference type="InterPro" id="IPR006200">
    <property type="entry name" value="LexA"/>
</dbReference>
<evidence type="ECO:0000256" key="13">
    <source>
        <dbReference type="RuleBase" id="RU003991"/>
    </source>
</evidence>
<dbReference type="GO" id="GO:0003677">
    <property type="term" value="F:DNA binding"/>
    <property type="evidence" value="ECO:0007669"/>
    <property type="project" value="UniProtKB-UniRule"/>
</dbReference>
<sequence length="198" mass="22612">MYLTRRQKEIYQFIEHHIRQRGYAPSIMEIAKQFQLSSPATVHKHLSHLEAKGLIRRQQNQSRAIELVEDLTPRTPEYPLLGTIAAGRPLEVFEAKEMMSLLPSPEGKDLFVLQVRGQSMIDDHIQDGDYVIVERRSEAKNGETVVALVNNDSATLKRFYREQDHVRLQPANAAMPPIIVKDGDFQIQGVVVGVLRKF</sequence>
<keyword evidence="5 12" id="KW-0378">Hydrolase</keyword>
<feature type="active site" description="For autocatalytic cleavage activity" evidence="12">
    <location>
        <position position="157"/>
    </location>
</feature>
<dbReference type="GO" id="GO:0004252">
    <property type="term" value="F:serine-type endopeptidase activity"/>
    <property type="evidence" value="ECO:0007669"/>
    <property type="project" value="UniProtKB-UniRule"/>
</dbReference>
<dbReference type="Proteomes" id="UP000011704">
    <property type="component" value="Unassembled WGS sequence"/>
</dbReference>
<dbReference type="STRING" id="1266370.NITGR_170074"/>
<comment type="subunit">
    <text evidence="12">Homodimer.</text>
</comment>
<keyword evidence="7 12" id="KW-0805">Transcription regulation</keyword>
<evidence type="ECO:0000256" key="8">
    <source>
        <dbReference type="ARBA" id="ARBA00023125"/>
    </source>
</evidence>
<protein>
    <recommendedName>
        <fullName evidence="12">LexA repressor</fullName>
        <ecNumber evidence="12">3.4.21.88</ecNumber>
    </recommendedName>
</protein>
<dbReference type="GO" id="GO:0006260">
    <property type="term" value="P:DNA replication"/>
    <property type="evidence" value="ECO:0007669"/>
    <property type="project" value="UniProtKB-UniRule"/>
</dbReference>
<evidence type="ECO:0000256" key="12">
    <source>
        <dbReference type="HAMAP-Rule" id="MF_00015"/>
    </source>
</evidence>
<keyword evidence="2 12" id="KW-0678">Repressor</keyword>
<dbReference type="AlphaFoldDB" id="M1YWZ9"/>
<keyword evidence="11 12" id="KW-0742">SOS response</keyword>
<dbReference type="FunFam" id="1.10.10.10:FF:000009">
    <property type="entry name" value="LexA repressor"/>
    <property type="match status" value="1"/>
</dbReference>
<dbReference type="GO" id="GO:0045892">
    <property type="term" value="P:negative regulation of DNA-templated transcription"/>
    <property type="evidence" value="ECO:0007669"/>
    <property type="project" value="UniProtKB-UniRule"/>
</dbReference>
<keyword evidence="10 12" id="KW-0234">DNA repair</keyword>
<dbReference type="Pfam" id="PF01726">
    <property type="entry name" value="LexA_DNA_bind"/>
    <property type="match status" value="1"/>
</dbReference>
<reference evidence="16 17" key="1">
    <citation type="journal article" date="2013" name="Front. Microbiol.">
        <title>The genome of Nitrospina gracilis illuminates the metabolism and evolution of the major marine nitrite oxidizer.</title>
        <authorList>
            <person name="Luecker S."/>
            <person name="Nowka B."/>
            <person name="Rattei T."/>
            <person name="Spieck E."/>
            <person name="and Daims H."/>
        </authorList>
    </citation>
    <scope>NUCLEOTIDE SEQUENCE [LARGE SCALE GENOMIC DNA]</scope>
    <source>
        <strain evidence="16 17">3/211</strain>
    </source>
</reference>
<dbReference type="InterPro" id="IPR036286">
    <property type="entry name" value="LexA/Signal_pep-like_sf"/>
</dbReference>
<dbReference type="HAMAP" id="MF_00015">
    <property type="entry name" value="LexA"/>
    <property type="match status" value="1"/>
</dbReference>
<dbReference type="InterPro" id="IPR050077">
    <property type="entry name" value="LexA_repressor"/>
</dbReference>
<dbReference type="SUPFAM" id="SSF46785">
    <property type="entry name" value="Winged helix' DNA-binding domain"/>
    <property type="match status" value="1"/>
</dbReference>
<comment type="catalytic activity">
    <reaction evidence="12">
        <text>Hydrolysis of Ala-|-Gly bond in repressor LexA.</text>
        <dbReference type="EC" id="3.4.21.88"/>
    </reaction>
</comment>
<dbReference type="InterPro" id="IPR039418">
    <property type="entry name" value="LexA-like"/>
</dbReference>
<dbReference type="RefSeq" id="WP_005006633.1">
    <property type="nucleotide sequence ID" value="NZ_HG422173.1"/>
</dbReference>
<evidence type="ECO:0000256" key="4">
    <source>
        <dbReference type="ARBA" id="ARBA00022763"/>
    </source>
</evidence>
<dbReference type="OrthoDB" id="9802364at2"/>
<dbReference type="SUPFAM" id="SSF51306">
    <property type="entry name" value="LexA/Signal peptidase"/>
    <property type="match status" value="1"/>
</dbReference>
<gene>
    <name evidence="12 16" type="primary">lexA</name>
    <name evidence="16" type="ORF">NITGR_170074</name>
</gene>
<dbReference type="PRINTS" id="PR00726">
    <property type="entry name" value="LEXASERPTASE"/>
</dbReference>
<dbReference type="InParanoid" id="M1YWZ9"/>
<keyword evidence="3 12" id="KW-0235">DNA replication</keyword>
<proteinExistence type="inferred from homology"/>
<feature type="site" description="Cleavage; by autolysis" evidence="12">
    <location>
        <begin position="86"/>
        <end position="87"/>
    </location>
</feature>
<name>M1YWZ9_NITG3</name>
<keyword evidence="8 12" id="KW-0238">DNA-binding</keyword>
<dbReference type="GO" id="GO:0009432">
    <property type="term" value="P:SOS response"/>
    <property type="evidence" value="ECO:0007669"/>
    <property type="project" value="UniProtKB-UniRule"/>
</dbReference>
<evidence type="ECO:0000256" key="11">
    <source>
        <dbReference type="ARBA" id="ARBA00023236"/>
    </source>
</evidence>
<accession>M1YWZ9</accession>
<evidence type="ECO:0000256" key="5">
    <source>
        <dbReference type="ARBA" id="ARBA00022801"/>
    </source>
</evidence>
<keyword evidence="9 12" id="KW-0804">Transcription</keyword>
<keyword evidence="4 12" id="KW-0227">DNA damage</keyword>
<comment type="caution">
    <text evidence="16">The sequence shown here is derived from an EMBL/GenBank/DDBJ whole genome shotgun (WGS) entry which is preliminary data.</text>
</comment>
<comment type="function">
    <text evidence="12">Represses a number of genes involved in the response to DNA damage (SOS response), including recA and lexA. In the presence of single-stranded DNA, RecA interacts with LexA causing an autocatalytic cleavage which disrupts the DNA-binding part of LexA, leading to derepression of the SOS regulon and eventually DNA repair.</text>
</comment>
<dbReference type="InterPro" id="IPR036388">
    <property type="entry name" value="WH-like_DNA-bd_sf"/>
</dbReference>
<dbReference type="InterPro" id="IPR006197">
    <property type="entry name" value="Peptidase_S24_LexA"/>
</dbReference>
<evidence type="ECO:0000259" key="14">
    <source>
        <dbReference type="Pfam" id="PF00717"/>
    </source>
</evidence>
<dbReference type="NCBIfam" id="TIGR00498">
    <property type="entry name" value="lexA"/>
    <property type="match status" value="1"/>
</dbReference>
<evidence type="ECO:0000256" key="9">
    <source>
        <dbReference type="ARBA" id="ARBA00023163"/>
    </source>
</evidence>
<dbReference type="HOGENOM" id="CLU_066192_45_1_0"/>
<evidence type="ECO:0000256" key="6">
    <source>
        <dbReference type="ARBA" id="ARBA00022813"/>
    </source>
</evidence>
<keyword evidence="6 12" id="KW-0068">Autocatalytic cleavage</keyword>
<dbReference type="Gene3D" id="1.10.10.10">
    <property type="entry name" value="Winged helix-like DNA-binding domain superfamily/Winged helix DNA-binding domain"/>
    <property type="match status" value="1"/>
</dbReference>
<feature type="domain" description="LexA repressor DNA-binding" evidence="15">
    <location>
        <begin position="3"/>
        <end position="64"/>
    </location>
</feature>
<dbReference type="InterPro" id="IPR036390">
    <property type="entry name" value="WH_DNA-bd_sf"/>
</dbReference>
<feature type="active site" description="For autocatalytic cleavage activity" evidence="12">
    <location>
        <position position="119"/>
    </location>
</feature>
<dbReference type="PANTHER" id="PTHR33516:SF2">
    <property type="entry name" value="LEXA REPRESSOR-RELATED"/>
    <property type="match status" value="1"/>
</dbReference>
<dbReference type="CDD" id="cd06529">
    <property type="entry name" value="S24_LexA-like"/>
    <property type="match status" value="1"/>
</dbReference>
<evidence type="ECO:0000256" key="3">
    <source>
        <dbReference type="ARBA" id="ARBA00022705"/>
    </source>
</evidence>
<dbReference type="FunCoup" id="M1YWZ9">
    <property type="interactions" value="274"/>
</dbReference>
<dbReference type="Pfam" id="PF00717">
    <property type="entry name" value="Peptidase_S24"/>
    <property type="match status" value="1"/>
</dbReference>
<feature type="domain" description="Peptidase S24/S26A/S26B/S26C" evidence="14">
    <location>
        <begin position="79"/>
        <end position="192"/>
    </location>
</feature>
<dbReference type="Gene3D" id="2.10.109.10">
    <property type="entry name" value="Umud Fragment, subunit A"/>
    <property type="match status" value="1"/>
</dbReference>
<evidence type="ECO:0000256" key="1">
    <source>
        <dbReference type="ARBA" id="ARBA00007484"/>
    </source>
</evidence>
<organism evidence="16 17">
    <name type="scientific">Nitrospina gracilis (strain 3/211)</name>
    <dbReference type="NCBI Taxonomy" id="1266370"/>
    <lineage>
        <taxon>Bacteria</taxon>
        <taxon>Pseudomonadati</taxon>
        <taxon>Nitrospinota/Tectimicrobiota group</taxon>
        <taxon>Nitrospinota</taxon>
        <taxon>Nitrospinia</taxon>
        <taxon>Nitrospinales</taxon>
        <taxon>Nitrospinaceae</taxon>
        <taxon>Nitrospina</taxon>
    </lineage>
</organism>
<evidence type="ECO:0000313" key="16">
    <source>
        <dbReference type="EMBL" id="CCQ89817.1"/>
    </source>
</evidence>
<evidence type="ECO:0000256" key="10">
    <source>
        <dbReference type="ARBA" id="ARBA00023204"/>
    </source>
</evidence>
<keyword evidence="17" id="KW-1185">Reference proteome</keyword>
<comment type="similarity">
    <text evidence="1 12 13">Belongs to the peptidase S24 family.</text>
</comment>
<dbReference type="MEROPS" id="S24.001"/>
<feature type="DNA-binding region" description="H-T-H motif" evidence="12">
    <location>
        <begin position="27"/>
        <end position="47"/>
    </location>
</feature>